<feature type="coiled-coil region" evidence="1">
    <location>
        <begin position="58"/>
        <end position="85"/>
    </location>
</feature>
<dbReference type="EMBL" id="BSXW01000128">
    <property type="protein sequence ID" value="GMF12652.1"/>
    <property type="molecule type" value="Genomic_DNA"/>
</dbReference>
<accession>A0A9W6TG64</accession>
<protein>
    <submittedName>
        <fullName evidence="2">Unnamed protein product</fullName>
    </submittedName>
</protein>
<sequence length="176" mass="20240">MIALLTYSSAASAEGSYYPHRVRKNDDIKRNLRAETTNESDDDEERLLGIDSLQLWRLTRAANKLSKQEAKLAASQTKLAAKQEKMLKSWLENKNVYPDYLYKKLGFAKMGAKASESPNYTVYQDYVNELTTRWVNFGTSPETVYKFLRLDKLGAKASQSPSYPIYEKFLRLIFSN</sequence>
<gene>
    <name evidence="2" type="ORF">Plil01_000323100</name>
</gene>
<evidence type="ECO:0000313" key="3">
    <source>
        <dbReference type="Proteomes" id="UP001165083"/>
    </source>
</evidence>
<dbReference type="Proteomes" id="UP001165083">
    <property type="component" value="Unassembled WGS sequence"/>
</dbReference>
<reference evidence="2" key="1">
    <citation type="submission" date="2023-04" db="EMBL/GenBank/DDBJ databases">
        <title>Phytophthora lilii NBRC 32176.</title>
        <authorList>
            <person name="Ichikawa N."/>
            <person name="Sato H."/>
            <person name="Tonouchi N."/>
        </authorList>
    </citation>
    <scope>NUCLEOTIDE SEQUENCE</scope>
    <source>
        <strain evidence="2">NBRC 32176</strain>
    </source>
</reference>
<evidence type="ECO:0000256" key="1">
    <source>
        <dbReference type="SAM" id="Coils"/>
    </source>
</evidence>
<comment type="caution">
    <text evidence="2">The sequence shown here is derived from an EMBL/GenBank/DDBJ whole genome shotgun (WGS) entry which is preliminary data.</text>
</comment>
<evidence type="ECO:0000313" key="2">
    <source>
        <dbReference type="EMBL" id="GMF12652.1"/>
    </source>
</evidence>
<name>A0A9W6TG64_9STRA</name>
<keyword evidence="3" id="KW-1185">Reference proteome</keyword>
<proteinExistence type="predicted"/>
<dbReference type="OrthoDB" id="128395at2759"/>
<keyword evidence="1" id="KW-0175">Coiled coil</keyword>
<organism evidence="2 3">
    <name type="scientific">Phytophthora lilii</name>
    <dbReference type="NCBI Taxonomy" id="2077276"/>
    <lineage>
        <taxon>Eukaryota</taxon>
        <taxon>Sar</taxon>
        <taxon>Stramenopiles</taxon>
        <taxon>Oomycota</taxon>
        <taxon>Peronosporomycetes</taxon>
        <taxon>Peronosporales</taxon>
        <taxon>Peronosporaceae</taxon>
        <taxon>Phytophthora</taxon>
    </lineage>
</organism>
<dbReference type="AlphaFoldDB" id="A0A9W6TG64"/>